<accession>A0ACB8CB73</accession>
<proteinExistence type="predicted"/>
<organism evidence="1 2">
    <name type="scientific">Dermacentor silvarum</name>
    <name type="common">Tick</name>
    <dbReference type="NCBI Taxonomy" id="543639"/>
    <lineage>
        <taxon>Eukaryota</taxon>
        <taxon>Metazoa</taxon>
        <taxon>Ecdysozoa</taxon>
        <taxon>Arthropoda</taxon>
        <taxon>Chelicerata</taxon>
        <taxon>Arachnida</taxon>
        <taxon>Acari</taxon>
        <taxon>Parasitiformes</taxon>
        <taxon>Ixodida</taxon>
        <taxon>Ixodoidea</taxon>
        <taxon>Ixodidae</taxon>
        <taxon>Rhipicephalinae</taxon>
        <taxon>Dermacentor</taxon>
    </lineage>
</organism>
<reference evidence="1" key="1">
    <citation type="submission" date="2020-05" db="EMBL/GenBank/DDBJ databases">
        <title>Large-scale comparative analyses of tick genomes elucidate their genetic diversity and vector capacities.</title>
        <authorList>
            <person name="Jia N."/>
            <person name="Wang J."/>
            <person name="Shi W."/>
            <person name="Du L."/>
            <person name="Sun Y."/>
            <person name="Zhan W."/>
            <person name="Jiang J."/>
            <person name="Wang Q."/>
            <person name="Zhang B."/>
            <person name="Ji P."/>
            <person name="Sakyi L.B."/>
            <person name="Cui X."/>
            <person name="Yuan T."/>
            <person name="Jiang B."/>
            <person name="Yang W."/>
            <person name="Lam T.T.-Y."/>
            <person name="Chang Q."/>
            <person name="Ding S."/>
            <person name="Wang X."/>
            <person name="Zhu J."/>
            <person name="Ruan X."/>
            <person name="Zhao L."/>
            <person name="Wei J."/>
            <person name="Que T."/>
            <person name="Du C."/>
            <person name="Cheng J."/>
            <person name="Dai P."/>
            <person name="Han X."/>
            <person name="Huang E."/>
            <person name="Gao Y."/>
            <person name="Liu J."/>
            <person name="Shao H."/>
            <person name="Ye R."/>
            <person name="Li L."/>
            <person name="Wei W."/>
            <person name="Wang X."/>
            <person name="Wang C."/>
            <person name="Yang T."/>
            <person name="Huo Q."/>
            <person name="Li W."/>
            <person name="Guo W."/>
            <person name="Chen H."/>
            <person name="Zhou L."/>
            <person name="Ni X."/>
            <person name="Tian J."/>
            <person name="Zhou Y."/>
            <person name="Sheng Y."/>
            <person name="Liu T."/>
            <person name="Pan Y."/>
            <person name="Xia L."/>
            <person name="Li J."/>
            <person name="Zhao F."/>
            <person name="Cao W."/>
        </authorList>
    </citation>
    <scope>NUCLEOTIDE SEQUENCE</scope>
    <source>
        <strain evidence="1">Dsil-2018</strain>
    </source>
</reference>
<evidence type="ECO:0000313" key="2">
    <source>
        <dbReference type="Proteomes" id="UP000821865"/>
    </source>
</evidence>
<dbReference type="EMBL" id="CM023477">
    <property type="protein sequence ID" value="KAH7938203.1"/>
    <property type="molecule type" value="Genomic_DNA"/>
</dbReference>
<sequence>MSRSPRSLRQHPRFHDRCVPHYPHPARRSPPHRHQLDGHRFPEHLHWLGFAAALRASATATHRGLAGAGSRDRYGASSCPNAIHPSGFMSIRYRKPASYVPSATFRRSPGELIMPDLSTRPGSPQLRCITLAFSRQFLAPWRPLLRYSAHCAPTFFATRSLMRTRSIHRVQK</sequence>
<keyword evidence="2" id="KW-1185">Reference proteome</keyword>
<comment type="caution">
    <text evidence="1">The sequence shown here is derived from an EMBL/GenBank/DDBJ whole genome shotgun (WGS) entry which is preliminary data.</text>
</comment>
<protein>
    <submittedName>
        <fullName evidence="1">Uncharacterized protein</fullName>
    </submittedName>
</protein>
<dbReference type="Proteomes" id="UP000821865">
    <property type="component" value="Chromosome 8"/>
</dbReference>
<evidence type="ECO:0000313" key="1">
    <source>
        <dbReference type="EMBL" id="KAH7938203.1"/>
    </source>
</evidence>
<name>A0ACB8CB73_DERSI</name>
<gene>
    <name evidence="1" type="ORF">HPB49_021606</name>
</gene>